<dbReference type="Proteomes" id="UP001385951">
    <property type="component" value="Unassembled WGS sequence"/>
</dbReference>
<gene>
    <name evidence="1" type="ORF">QCA50_013068</name>
</gene>
<sequence>MALHELPPDVAFQRIREDADKFSFTRSTVSYRSTIVGLGSLSGKAIQAVGEALLSGLDKLYYRGRLQLIGRQLRSYKGSEEIFPALYKVLFGYQRIGIYPKPVRQNAWSLICLLLEKGNTHIPHFVDALLVDETEGRFFLQQLAVYKYSNWKANAVWNSSPELDRGVRSLLLLVLQKKPSLIHEEFDITQFLYLCCEGDQTQGNQDQTMDNLWLINPTPSLEDQPLMPYFARNSCGSSLLLCTMWYLYTAPRSHLRSHFPQYIALFKWYSIRFLAHTYQHRLHRSIWDVNAAMTFLTAIPRSTNLKEDDISHLLAYWRAQLLIMPEGLGVPDSAKYDISKHAICAVLDHFHYDLESEGIPRRKAVWSKSNSIQVIRARYALYTPQISATHGEVCTWVEDVLNGDTAAFRSKSQYYASQSGLFMSRFLVAFAARDTPIRDSAIFLGSSYWRKLVELLSAEYTSTTRTLHSYCEDLVRTLIVHCPLPRNMWTAIGDILDPQAIGTCIRYILRLREGTATARALSRDISRMKTHYPSQFRTDDDTNIIFSFIRLLSKLPRRLRWRKSPILRRVVRLLSRLEKGKYDFLRVTGSSESISSKIARDYRPFFNPVIDKAVVNESDRKPGRLYFGSSRIFVDEFDLEMDDSEQVLF</sequence>
<reference evidence="1 2" key="1">
    <citation type="submission" date="2022-09" db="EMBL/GenBank/DDBJ databases">
        <authorList>
            <person name="Palmer J.M."/>
        </authorList>
    </citation>
    <scope>NUCLEOTIDE SEQUENCE [LARGE SCALE GENOMIC DNA]</scope>
    <source>
        <strain evidence="1 2">DSM 7382</strain>
    </source>
</reference>
<evidence type="ECO:0000313" key="1">
    <source>
        <dbReference type="EMBL" id="KAK7683692.1"/>
    </source>
</evidence>
<protein>
    <submittedName>
        <fullName evidence="1">Uncharacterized protein</fullName>
    </submittedName>
</protein>
<name>A0AAW0FU92_9APHY</name>
<dbReference type="EMBL" id="JASBNA010000029">
    <property type="protein sequence ID" value="KAK7683692.1"/>
    <property type="molecule type" value="Genomic_DNA"/>
</dbReference>
<organism evidence="1 2">
    <name type="scientific">Cerrena zonata</name>
    <dbReference type="NCBI Taxonomy" id="2478898"/>
    <lineage>
        <taxon>Eukaryota</taxon>
        <taxon>Fungi</taxon>
        <taxon>Dikarya</taxon>
        <taxon>Basidiomycota</taxon>
        <taxon>Agaricomycotina</taxon>
        <taxon>Agaricomycetes</taxon>
        <taxon>Polyporales</taxon>
        <taxon>Cerrenaceae</taxon>
        <taxon>Cerrena</taxon>
    </lineage>
</organism>
<proteinExistence type="predicted"/>
<keyword evidence="2" id="KW-1185">Reference proteome</keyword>
<comment type="caution">
    <text evidence="1">The sequence shown here is derived from an EMBL/GenBank/DDBJ whole genome shotgun (WGS) entry which is preliminary data.</text>
</comment>
<accession>A0AAW0FU92</accession>
<evidence type="ECO:0000313" key="2">
    <source>
        <dbReference type="Proteomes" id="UP001385951"/>
    </source>
</evidence>
<dbReference type="AlphaFoldDB" id="A0AAW0FU92"/>